<evidence type="ECO:0000259" key="8">
    <source>
        <dbReference type="Pfam" id="PF07910"/>
    </source>
</evidence>
<evidence type="ECO:0000256" key="4">
    <source>
        <dbReference type="ARBA" id="ARBA00022801"/>
    </source>
</evidence>
<accession>A0A9Q0EY53</accession>
<reference evidence="10" key="1">
    <citation type="submission" date="2022-07" db="EMBL/GenBank/DDBJ databases">
        <title>Chromosome-level genome of Muraenolepis orangiensis.</title>
        <authorList>
            <person name="Kim J."/>
        </authorList>
    </citation>
    <scope>NUCLEOTIDE SEQUENCE</scope>
    <source>
        <strain evidence="10">KU_S4_2022</strain>
        <tissue evidence="10">Muscle</tissue>
    </source>
</reference>
<dbReference type="GO" id="GO:0005783">
    <property type="term" value="C:endoplasmic reticulum"/>
    <property type="evidence" value="ECO:0007669"/>
    <property type="project" value="TreeGrafter"/>
</dbReference>
<evidence type="ECO:0000259" key="9">
    <source>
        <dbReference type="Pfam" id="PF20908"/>
    </source>
</evidence>
<evidence type="ECO:0000313" key="10">
    <source>
        <dbReference type="EMBL" id="KAJ3613936.1"/>
    </source>
</evidence>
<sequence length="705" mass="75282">MSTMRLSGTSTSGTDEARSPTPGGILLRVKGPLELRCYPEISEAAGIKKSISESFAALRSWVGSERLVFATSDGSVVLWPNRGVYSGDITPDTLCKDLWWWINACRRLLEALTVQLDDMEQASLRDLRGTTLLVPEPHHFLLPGSRGLVTVVYPTGVPDGQLESRRKELHRQFNLPEDRPYFRKANAYRFHDHDDHDDHGYLRNPHRVLAHPAGLDQGKVYLVQGVYKYHHYQQDRLDDSGWGCAYRSLQTLCSWFREQGYTDCPVPSHREIQQLPCSSFSPSSPAPSCSSFSPSSPAPPSPPAPLLLLQPQLSCSSFSPSSPAPSCSSFSPSSPAPPSPPAPLLLLQPQLSCSSFSPSSPAPSCSSFSPSSPAPPSPPAPLLLLQPQLSCSSFSPSSPAPSCSSFSPSSPAPSCSSFSPSSPAPPSPPLPCSFLLLLLPQLPCSSFSPSSPAPPSPPAPLLLLLPQLPCSFLLLLLPQLPCSSFSPSSPAPSCSSFSPSSPAPSCSSFSSSSPAPSCCIFFSPSSPAPSCSSFSSSSPAPSCCIFFSLLRFLLLPPAASSPPSCSSLALVDMGDKPGSFVGSRGWIGSVEVSAALDWLLGVTSRILFGSQGSELGSRGRELVNHFLTEGTPIMIGGGVLAHTLLGVAWSETSGQIRYLVLDPHYTGPEDLRLVTDKGWCGWKGPDFWDQTAHYNLCLPLRPKVF</sequence>
<evidence type="ECO:0000256" key="7">
    <source>
        <dbReference type="SAM" id="MobiDB-lite"/>
    </source>
</evidence>
<name>A0A9Q0EY53_9TELE</name>
<dbReference type="GO" id="GO:0005634">
    <property type="term" value="C:nucleus"/>
    <property type="evidence" value="ECO:0007669"/>
    <property type="project" value="TreeGrafter"/>
</dbReference>
<keyword evidence="5" id="KW-0788">Thiol protease</keyword>
<dbReference type="OrthoDB" id="417506at2759"/>
<feature type="domain" description="UFSP2 second" evidence="9">
    <location>
        <begin position="101"/>
        <end position="193"/>
    </location>
</feature>
<evidence type="ECO:0000313" key="11">
    <source>
        <dbReference type="Proteomes" id="UP001148018"/>
    </source>
</evidence>
<dbReference type="PANTHER" id="PTHR48153:SF2">
    <property type="entry name" value="UFM1-SPECIFIC PROTEASE 2"/>
    <property type="match status" value="1"/>
</dbReference>
<evidence type="ECO:0000256" key="2">
    <source>
        <dbReference type="ARBA" id="ARBA00022670"/>
    </source>
</evidence>
<feature type="region of interest" description="Disordered" evidence="7">
    <location>
        <begin position="1"/>
        <end position="23"/>
    </location>
</feature>
<dbReference type="InterPro" id="IPR012462">
    <property type="entry name" value="UFSP1/2_DUB_cat"/>
</dbReference>
<gene>
    <name evidence="10" type="ORF">NHX12_017515</name>
</gene>
<dbReference type="AlphaFoldDB" id="A0A9Q0EY53"/>
<evidence type="ECO:0000256" key="1">
    <source>
        <dbReference type="ARBA" id="ARBA00008552"/>
    </source>
</evidence>
<feature type="compositionally biased region" description="Polar residues" evidence="7">
    <location>
        <begin position="1"/>
        <end position="14"/>
    </location>
</feature>
<organism evidence="10 11">
    <name type="scientific">Muraenolepis orangiensis</name>
    <name type="common">Patagonian moray cod</name>
    <dbReference type="NCBI Taxonomy" id="630683"/>
    <lineage>
        <taxon>Eukaryota</taxon>
        <taxon>Metazoa</taxon>
        <taxon>Chordata</taxon>
        <taxon>Craniata</taxon>
        <taxon>Vertebrata</taxon>
        <taxon>Euteleostomi</taxon>
        <taxon>Actinopterygii</taxon>
        <taxon>Neopterygii</taxon>
        <taxon>Teleostei</taxon>
        <taxon>Neoteleostei</taxon>
        <taxon>Acanthomorphata</taxon>
        <taxon>Zeiogadaria</taxon>
        <taxon>Gadariae</taxon>
        <taxon>Gadiformes</taxon>
        <taxon>Muraenolepidoidei</taxon>
        <taxon>Muraenolepididae</taxon>
        <taxon>Muraenolepis</taxon>
    </lineage>
</organism>
<dbReference type="Pfam" id="PF20908">
    <property type="entry name" value="UfSP2_N"/>
    <property type="match status" value="1"/>
</dbReference>
<keyword evidence="4" id="KW-0378">Hydrolase</keyword>
<dbReference type="GO" id="GO:0071567">
    <property type="term" value="F:deUFMylase activity"/>
    <property type="evidence" value="ECO:0007669"/>
    <property type="project" value="TreeGrafter"/>
</dbReference>
<dbReference type="EMBL" id="JANIIK010000034">
    <property type="protein sequence ID" value="KAJ3613936.1"/>
    <property type="molecule type" value="Genomic_DNA"/>
</dbReference>
<evidence type="ECO:0000256" key="6">
    <source>
        <dbReference type="ARBA" id="ARBA00040469"/>
    </source>
</evidence>
<keyword evidence="2" id="KW-0645">Protease</keyword>
<dbReference type="GO" id="GO:0006508">
    <property type="term" value="P:proteolysis"/>
    <property type="evidence" value="ECO:0007669"/>
    <property type="project" value="UniProtKB-KW"/>
</dbReference>
<dbReference type="PANTHER" id="PTHR48153">
    <property type="entry name" value="UFM1-SPECIFIC PROTEASE 2"/>
    <property type="match status" value="1"/>
</dbReference>
<proteinExistence type="inferred from homology"/>
<feature type="domain" description="UFSP1/2/DUB catalytic" evidence="8">
    <location>
        <begin position="219"/>
        <end position="275"/>
    </location>
</feature>
<protein>
    <recommendedName>
        <fullName evidence="6">Ufm1-specific protease 2</fullName>
    </recommendedName>
</protein>
<evidence type="ECO:0000256" key="3">
    <source>
        <dbReference type="ARBA" id="ARBA00022786"/>
    </source>
</evidence>
<feature type="domain" description="UFSP1/2/DUB catalytic" evidence="8">
    <location>
        <begin position="570"/>
        <end position="697"/>
    </location>
</feature>
<dbReference type="Pfam" id="PF07910">
    <property type="entry name" value="Peptidase_C78"/>
    <property type="match status" value="2"/>
</dbReference>
<keyword evidence="3" id="KW-0833">Ubl conjugation pathway</keyword>
<dbReference type="InterPro" id="IPR049387">
    <property type="entry name" value="UFSP2-like_2nd"/>
</dbReference>
<dbReference type="Gene3D" id="3.90.70.130">
    <property type="match status" value="2"/>
</dbReference>
<keyword evidence="11" id="KW-1185">Reference proteome</keyword>
<dbReference type="Proteomes" id="UP001148018">
    <property type="component" value="Unassembled WGS sequence"/>
</dbReference>
<comment type="caution">
    <text evidence="10">The sequence shown here is derived from an EMBL/GenBank/DDBJ whole genome shotgun (WGS) entry which is preliminary data.</text>
</comment>
<comment type="similarity">
    <text evidence="1">Belongs to the peptidase C78 family.</text>
</comment>
<evidence type="ECO:0000256" key="5">
    <source>
        <dbReference type="ARBA" id="ARBA00022807"/>
    </source>
</evidence>